<proteinExistence type="predicted"/>
<dbReference type="Pfam" id="PF01841">
    <property type="entry name" value="Transglut_core"/>
    <property type="match status" value="1"/>
</dbReference>
<accession>A0ABU2L3L9</accession>
<dbReference type="Proteomes" id="UP001183388">
    <property type="component" value="Unassembled WGS sequence"/>
</dbReference>
<feature type="domain" description="Transglutaminase-like" evidence="1">
    <location>
        <begin position="183"/>
        <end position="250"/>
    </location>
</feature>
<evidence type="ECO:0000313" key="2">
    <source>
        <dbReference type="EMBL" id="MDT0306011.1"/>
    </source>
</evidence>
<evidence type="ECO:0000313" key="3">
    <source>
        <dbReference type="Proteomes" id="UP001183388"/>
    </source>
</evidence>
<dbReference type="PANTHER" id="PTHR33490">
    <property type="entry name" value="BLR5614 PROTEIN-RELATED"/>
    <property type="match status" value="1"/>
</dbReference>
<organism evidence="2 3">
    <name type="scientific">Streptomyces boetiae</name>
    <dbReference type="NCBI Taxonomy" id="3075541"/>
    <lineage>
        <taxon>Bacteria</taxon>
        <taxon>Bacillati</taxon>
        <taxon>Actinomycetota</taxon>
        <taxon>Actinomycetes</taxon>
        <taxon>Kitasatosporales</taxon>
        <taxon>Streptomycetaceae</taxon>
        <taxon>Streptomyces</taxon>
    </lineage>
</organism>
<name>A0ABU2L3L9_9ACTN</name>
<dbReference type="Gene3D" id="3.10.620.30">
    <property type="match status" value="1"/>
</dbReference>
<comment type="caution">
    <text evidence="2">The sequence shown here is derived from an EMBL/GenBank/DDBJ whole genome shotgun (WGS) entry which is preliminary data.</text>
</comment>
<keyword evidence="3" id="KW-1185">Reference proteome</keyword>
<dbReference type="SMART" id="SM00460">
    <property type="entry name" value="TGc"/>
    <property type="match status" value="1"/>
</dbReference>
<dbReference type="InterPro" id="IPR013589">
    <property type="entry name" value="Bac_transglu_N"/>
</dbReference>
<gene>
    <name evidence="2" type="ORF">RM780_03410</name>
</gene>
<protein>
    <submittedName>
        <fullName evidence="2">Transglutaminase family protein</fullName>
    </submittedName>
</protein>
<evidence type="ECO:0000259" key="1">
    <source>
        <dbReference type="SMART" id="SM00460"/>
    </source>
</evidence>
<dbReference type="RefSeq" id="WP_311628922.1">
    <property type="nucleotide sequence ID" value="NZ_JAVREN010000003.1"/>
</dbReference>
<dbReference type="EMBL" id="JAVREN010000003">
    <property type="protein sequence ID" value="MDT0306011.1"/>
    <property type="molecule type" value="Genomic_DNA"/>
</dbReference>
<dbReference type="InterPro" id="IPR038765">
    <property type="entry name" value="Papain-like_cys_pep_sf"/>
</dbReference>
<dbReference type="Pfam" id="PF08379">
    <property type="entry name" value="Bact_transglu_N"/>
    <property type="match status" value="1"/>
</dbReference>
<sequence>MSASTEWAGTAAGGAPGRRLKIRHATRVVYDGRAASSHNELRMTPLTLPAQTALDARIDIAPGVAPWSYWDYWGTQVTAFDLMEPHESLLIVATSLVETAPPPPLPAEPGWEEIARLLEASKLAEFGLPTPRTAVGEEPVARAREAAAGLGPHEAALAVAGLVRDRVAYLAGSTGVHTGAQEAWEQQAGVCQDITHLTVALLRRVGLPARYVSGYLHPDPDAPPHRPVAGESHAWVEYWAGGWVAYDPTNRARAGESHVVVARGREYGDVVPHKGVYHGAPSGPPQVEVEFTRLA</sequence>
<dbReference type="InterPro" id="IPR002931">
    <property type="entry name" value="Transglutaminase-like"/>
</dbReference>
<reference evidence="3" key="1">
    <citation type="submission" date="2023-07" db="EMBL/GenBank/DDBJ databases">
        <title>30 novel species of actinomycetes from the DSMZ collection.</title>
        <authorList>
            <person name="Nouioui I."/>
        </authorList>
    </citation>
    <scope>NUCLEOTIDE SEQUENCE [LARGE SCALE GENOMIC DNA]</scope>
    <source>
        <strain evidence="3">DSM 44917</strain>
    </source>
</reference>
<dbReference type="SUPFAM" id="SSF54001">
    <property type="entry name" value="Cysteine proteinases"/>
    <property type="match status" value="1"/>
</dbReference>
<dbReference type="PANTHER" id="PTHR33490:SF6">
    <property type="entry name" value="SLL1049 PROTEIN"/>
    <property type="match status" value="1"/>
</dbReference>